<dbReference type="EMBL" id="CP034183">
    <property type="protein sequence ID" value="AZI42365.1"/>
    <property type="molecule type" value="Genomic_DNA"/>
</dbReference>
<dbReference type="GO" id="GO:0016747">
    <property type="term" value="F:acyltransferase activity, transferring groups other than amino-acyl groups"/>
    <property type="evidence" value="ECO:0007669"/>
    <property type="project" value="InterPro"/>
</dbReference>
<gene>
    <name evidence="4" type="ORF">EHF33_06035</name>
</gene>
<dbReference type="CDD" id="cd04301">
    <property type="entry name" value="NAT_SF"/>
    <property type="match status" value="1"/>
</dbReference>
<dbReference type="Pfam" id="PF00583">
    <property type="entry name" value="Acetyltransf_1"/>
    <property type="match status" value="1"/>
</dbReference>
<dbReference type="InterPro" id="IPR016181">
    <property type="entry name" value="Acyl_CoA_acyltransferase"/>
</dbReference>
<dbReference type="InterPro" id="IPR000182">
    <property type="entry name" value="GNAT_dom"/>
</dbReference>
<protein>
    <submittedName>
        <fullName evidence="4">GNAT family N-acetyltransferase</fullName>
    </submittedName>
</protein>
<dbReference type="AlphaFoldDB" id="A0A3G8YBB8"/>
<keyword evidence="5" id="KW-1185">Reference proteome</keyword>
<evidence type="ECO:0000313" key="4">
    <source>
        <dbReference type="EMBL" id="AZI42365.1"/>
    </source>
</evidence>
<keyword evidence="1 4" id="KW-0808">Transferase</keyword>
<dbReference type="Proteomes" id="UP000276417">
    <property type="component" value="Chromosome 1"/>
</dbReference>
<dbReference type="PANTHER" id="PTHR43877:SF2">
    <property type="entry name" value="AMINOALKYLPHOSPHONATE N-ACETYLTRANSFERASE-RELATED"/>
    <property type="match status" value="1"/>
</dbReference>
<dbReference type="PROSITE" id="PS51186">
    <property type="entry name" value="GNAT"/>
    <property type="match status" value="1"/>
</dbReference>
<keyword evidence="2" id="KW-0012">Acyltransferase</keyword>
<dbReference type="KEGG" id="dph:EHF33_06035"/>
<evidence type="ECO:0000256" key="1">
    <source>
        <dbReference type="ARBA" id="ARBA00022679"/>
    </source>
</evidence>
<sequence length="225" mass="24661">MKLGKQLAVGQSEQRQFQLFFVVGDQGDLVLATAGGNVGLRFGRGHSSSLEVCQTQPMPPIIRLLQVGDAAPYRALRLRALTEDPAAYLTSAEEYAQRSPDEIAARLGATEQAFTLGAFLKTELIGMATLIRLERRKQRHRADVVSVYVAPEARGQGVAAELIQSLIDQARQQKGLEVLGLSVTETQVAARRLYEKLGFELWGVQANALRQGEAALTELHLQLRL</sequence>
<feature type="domain" description="N-acetyltransferase" evidence="3">
    <location>
        <begin position="60"/>
        <end position="225"/>
    </location>
</feature>
<dbReference type="Gene3D" id="3.40.630.30">
    <property type="match status" value="1"/>
</dbReference>
<dbReference type="InterPro" id="IPR050832">
    <property type="entry name" value="Bact_Acetyltransf"/>
</dbReference>
<evidence type="ECO:0000313" key="5">
    <source>
        <dbReference type="Proteomes" id="UP000276417"/>
    </source>
</evidence>
<dbReference type="SUPFAM" id="SSF55729">
    <property type="entry name" value="Acyl-CoA N-acyltransferases (Nat)"/>
    <property type="match status" value="1"/>
</dbReference>
<dbReference type="OrthoDB" id="9799092at2"/>
<organism evidence="4 5">
    <name type="scientific">Deinococcus psychrotolerans</name>
    <dbReference type="NCBI Taxonomy" id="2489213"/>
    <lineage>
        <taxon>Bacteria</taxon>
        <taxon>Thermotogati</taxon>
        <taxon>Deinococcota</taxon>
        <taxon>Deinococci</taxon>
        <taxon>Deinococcales</taxon>
        <taxon>Deinococcaceae</taxon>
        <taxon>Deinococcus</taxon>
    </lineage>
</organism>
<accession>A0A3G8YBB8</accession>
<reference evidence="4 5" key="1">
    <citation type="submission" date="2018-11" db="EMBL/GenBank/DDBJ databases">
        <title>Deinococcus shelandsis sp. nov., isolated from South Shetland Islands soil of Antarctica.</title>
        <authorList>
            <person name="Tian J."/>
        </authorList>
    </citation>
    <scope>NUCLEOTIDE SEQUENCE [LARGE SCALE GENOMIC DNA]</scope>
    <source>
        <strain evidence="4 5">S14-83T</strain>
    </source>
</reference>
<evidence type="ECO:0000259" key="3">
    <source>
        <dbReference type="PROSITE" id="PS51186"/>
    </source>
</evidence>
<proteinExistence type="predicted"/>
<dbReference type="PANTHER" id="PTHR43877">
    <property type="entry name" value="AMINOALKYLPHOSPHONATE N-ACETYLTRANSFERASE-RELATED-RELATED"/>
    <property type="match status" value="1"/>
</dbReference>
<name>A0A3G8YBB8_9DEIO</name>
<evidence type="ECO:0000256" key="2">
    <source>
        <dbReference type="ARBA" id="ARBA00023315"/>
    </source>
</evidence>